<evidence type="ECO:0000259" key="8">
    <source>
        <dbReference type="PROSITE" id="PS51837"/>
    </source>
</evidence>
<feature type="domain" description="LITAF" evidence="8">
    <location>
        <begin position="59"/>
        <end position="147"/>
    </location>
</feature>
<dbReference type="Proteomes" id="UP000014680">
    <property type="component" value="Unassembled WGS sequence"/>
</dbReference>
<proteinExistence type="inferred from homology"/>
<feature type="compositionally biased region" description="Pro residues" evidence="6">
    <location>
        <begin position="24"/>
        <end position="35"/>
    </location>
</feature>
<keyword evidence="7" id="KW-1133">Transmembrane helix</keyword>
<evidence type="ECO:0000256" key="5">
    <source>
        <dbReference type="ARBA" id="ARBA00023136"/>
    </source>
</evidence>
<dbReference type="PROSITE" id="PS51837">
    <property type="entry name" value="LITAF"/>
    <property type="match status" value="1"/>
</dbReference>
<evidence type="ECO:0000313" key="9">
    <source>
        <dbReference type="EMBL" id="ELP91397.1"/>
    </source>
</evidence>
<dbReference type="KEGG" id="eiv:EIN_154740"/>
<keyword evidence="5 7" id="KW-0472">Membrane</keyword>
<keyword evidence="3" id="KW-0479">Metal-binding</keyword>
<name>A0A0A1U994_ENTIV</name>
<organism evidence="9 10">
    <name type="scientific">Entamoeba invadens IP1</name>
    <dbReference type="NCBI Taxonomy" id="370355"/>
    <lineage>
        <taxon>Eukaryota</taxon>
        <taxon>Amoebozoa</taxon>
        <taxon>Evosea</taxon>
        <taxon>Archamoebae</taxon>
        <taxon>Mastigamoebida</taxon>
        <taxon>Entamoebidae</taxon>
        <taxon>Entamoeba</taxon>
    </lineage>
</organism>
<dbReference type="GO" id="GO:0008270">
    <property type="term" value="F:zinc ion binding"/>
    <property type="evidence" value="ECO:0007669"/>
    <property type="project" value="TreeGrafter"/>
</dbReference>
<reference evidence="9 10" key="1">
    <citation type="submission" date="2012-10" db="EMBL/GenBank/DDBJ databases">
        <authorList>
            <person name="Zafar N."/>
            <person name="Inman J."/>
            <person name="Hall N."/>
            <person name="Lorenzi H."/>
            <person name="Caler E."/>
        </authorList>
    </citation>
    <scope>NUCLEOTIDE SEQUENCE [LARGE SCALE GENOMIC DNA]</scope>
    <source>
        <strain evidence="9 10">IP1</strain>
    </source>
</reference>
<comment type="subcellular location">
    <subcellularLocation>
        <location evidence="1">Membrane</location>
        <topology evidence="1">Peripheral membrane protein</topology>
    </subcellularLocation>
</comment>
<dbReference type="GeneID" id="14890288"/>
<comment type="similarity">
    <text evidence="2">Belongs to the CDIP1/LITAF family.</text>
</comment>
<dbReference type="RefSeq" id="XP_004258168.1">
    <property type="nucleotide sequence ID" value="XM_004258120.1"/>
</dbReference>
<dbReference type="Pfam" id="PF10601">
    <property type="entry name" value="zf-LITAF-like"/>
    <property type="match status" value="1"/>
</dbReference>
<dbReference type="PANTHER" id="PTHR23292:SF6">
    <property type="entry name" value="FI16602P1-RELATED"/>
    <property type="match status" value="1"/>
</dbReference>
<evidence type="ECO:0000256" key="3">
    <source>
        <dbReference type="ARBA" id="ARBA00022723"/>
    </source>
</evidence>
<sequence length="148" mass="16532">MEYQPVAQSNDQQPLLAPTQIQPTQPPMQPTPPTQIPYQQQYQPQPPQQYQQPITVGTAPQVQTQGAPISFGHMPQQVVCPNCQQTVLTTVKYENGVFSYLMCILICFFTSFFGCCCIGLIFLCIPLVQTAVHSCPECKRVIGMQQPK</sequence>
<dbReference type="OrthoDB" id="5599753at2759"/>
<evidence type="ECO:0000256" key="2">
    <source>
        <dbReference type="ARBA" id="ARBA00005975"/>
    </source>
</evidence>
<feature type="transmembrane region" description="Helical" evidence="7">
    <location>
        <begin position="100"/>
        <end position="128"/>
    </location>
</feature>
<evidence type="ECO:0000313" key="10">
    <source>
        <dbReference type="Proteomes" id="UP000014680"/>
    </source>
</evidence>
<keyword evidence="7" id="KW-0812">Transmembrane</keyword>
<dbReference type="EMBL" id="KB206474">
    <property type="protein sequence ID" value="ELP91397.1"/>
    <property type="molecule type" value="Genomic_DNA"/>
</dbReference>
<evidence type="ECO:0000256" key="7">
    <source>
        <dbReference type="SAM" id="Phobius"/>
    </source>
</evidence>
<feature type="region of interest" description="Disordered" evidence="6">
    <location>
        <begin position="1"/>
        <end position="51"/>
    </location>
</feature>
<feature type="compositionally biased region" description="Polar residues" evidence="6">
    <location>
        <begin position="1"/>
        <end position="13"/>
    </location>
</feature>
<dbReference type="PANTHER" id="PTHR23292">
    <property type="entry name" value="LIPOPOLYSACCHARIDE-INDUCED TUMOR NECROSIS FACTOR-ALPHA FACTOR"/>
    <property type="match status" value="1"/>
</dbReference>
<keyword evidence="4" id="KW-0862">Zinc</keyword>
<dbReference type="OMA" id="HIITCAY"/>
<dbReference type="VEuPathDB" id="AmoebaDB:EIN_154740"/>
<gene>
    <name evidence="9" type="ORF">EIN_154740</name>
</gene>
<accession>A0A0A1U994</accession>
<feature type="compositionally biased region" description="Low complexity" evidence="6">
    <location>
        <begin position="36"/>
        <end position="51"/>
    </location>
</feature>
<evidence type="ECO:0000256" key="1">
    <source>
        <dbReference type="ARBA" id="ARBA00004170"/>
    </source>
</evidence>
<keyword evidence="10" id="KW-1185">Reference proteome</keyword>
<evidence type="ECO:0000256" key="6">
    <source>
        <dbReference type="SAM" id="MobiDB-lite"/>
    </source>
</evidence>
<dbReference type="GO" id="GO:0016020">
    <property type="term" value="C:membrane"/>
    <property type="evidence" value="ECO:0007669"/>
    <property type="project" value="UniProtKB-SubCell"/>
</dbReference>
<protein>
    <recommendedName>
        <fullName evidence="8">LITAF domain-containing protein</fullName>
    </recommendedName>
</protein>
<dbReference type="InterPro" id="IPR006629">
    <property type="entry name" value="LITAF"/>
</dbReference>
<dbReference type="AlphaFoldDB" id="A0A0A1U994"/>
<evidence type="ECO:0000256" key="4">
    <source>
        <dbReference type="ARBA" id="ARBA00022833"/>
    </source>
</evidence>
<dbReference type="SMART" id="SM00714">
    <property type="entry name" value="LITAF"/>
    <property type="match status" value="1"/>
</dbReference>
<dbReference type="InterPro" id="IPR037519">
    <property type="entry name" value="LITAF_fam"/>
</dbReference>